<keyword evidence="2" id="KW-1185">Reference proteome</keyword>
<accession>A0ABT7DWN3</accession>
<comment type="caution">
    <text evidence="1">The sequence shown here is derived from an EMBL/GenBank/DDBJ whole genome shotgun (WGS) entry which is preliminary data.</text>
</comment>
<reference evidence="1" key="1">
    <citation type="submission" date="2023-03" db="EMBL/GenBank/DDBJ databases">
        <title>Chitinimonas shenzhenensis gen. nov., sp. nov., a novel member of family Burkholderiaceae isolated from activated sludge collected in Shen Zhen, China.</title>
        <authorList>
            <person name="Wang X."/>
        </authorList>
    </citation>
    <scope>NUCLEOTIDE SEQUENCE</scope>
    <source>
        <strain evidence="1">DQS-5</strain>
    </source>
</reference>
<evidence type="ECO:0000313" key="2">
    <source>
        <dbReference type="Proteomes" id="UP001172778"/>
    </source>
</evidence>
<organism evidence="1 2">
    <name type="scientific">Parachitinimonas caeni</name>
    <dbReference type="NCBI Taxonomy" id="3031301"/>
    <lineage>
        <taxon>Bacteria</taxon>
        <taxon>Pseudomonadati</taxon>
        <taxon>Pseudomonadota</taxon>
        <taxon>Betaproteobacteria</taxon>
        <taxon>Neisseriales</taxon>
        <taxon>Chitinibacteraceae</taxon>
        <taxon>Parachitinimonas</taxon>
    </lineage>
</organism>
<name>A0ABT7DWN3_9NEIS</name>
<sequence length="151" mass="16586">MATARNAALGKIHIAVKQLDMDDDNYRALLRRVAGVSSAKDLDQTGLDKVLGALVKLGFQPKPSTQHGRKPTVTANRQAQLNKIEALLTERKLPWPYLTRSSTGKRSMLQRLCGVDAIEWASGQGLNKLIAALAVDQQRRSQRADGGQDER</sequence>
<proteinExistence type="predicted"/>
<evidence type="ECO:0000313" key="1">
    <source>
        <dbReference type="EMBL" id="MDK2124468.1"/>
    </source>
</evidence>
<dbReference type="EMBL" id="JARRAF010000010">
    <property type="protein sequence ID" value="MDK2124468.1"/>
    <property type="molecule type" value="Genomic_DNA"/>
</dbReference>
<dbReference type="Pfam" id="PF06252">
    <property type="entry name" value="GemA"/>
    <property type="match status" value="1"/>
</dbReference>
<gene>
    <name evidence="1" type="ORF">PZA18_10430</name>
</gene>
<dbReference type="Proteomes" id="UP001172778">
    <property type="component" value="Unassembled WGS sequence"/>
</dbReference>
<dbReference type="InterPro" id="IPR009363">
    <property type="entry name" value="Phage_Mu_Gp16"/>
</dbReference>
<protein>
    <submittedName>
        <fullName evidence="1">Regulatory protein GemA</fullName>
    </submittedName>
</protein>
<dbReference type="RefSeq" id="WP_284100781.1">
    <property type="nucleotide sequence ID" value="NZ_JARRAF010000010.1"/>
</dbReference>